<sequence>MTGATRVPAAAGAQAPFEALRGRLQQAAAAFADGPGALEGILRGIVDDVDRAVREPLEIFPVCHHSPASAIAMARRLREKQPKVVYLELCEDMAPLLPELRNCRLPVAVQAFASEVDGFPAEWAPLSVVAPITEASAEYQAIAYALETPGVELVLVDRSSDHVFQWQPGGRPAGPADADPDQPPAEEEAALHGDAVGIEVGDLRPRFAELEEYLLRHGRVRHWSEWWHQYVELPLGDSDHDTYRQVMLLIGSLFRRLAPGDADRVGVDEDRERYMWTRMREHLAATGTDPADCLYVCGAFHAASRVAEFGVHGSDTFTIGPRSASTWQYGLIPSSHAAIEAQFGLAPGSVSIAATQWAKNVKRSRVRPFRLAGQAGTKAPAKTAKSAKAAAAPAPAPAAPGAAPPDRLSGFLQRPPVLDALDEAELLGWSVDIVRAARRAGYLASTADAIAVFETSILLAGMRDRARPTPYDFQDAAITCIEKDAVPGRRDVRRLVEIMMGGDRIGQVGYDALPPLARDVHDRLAPLGLKLQQRGVQRALLDLASQPELKPCSDVLWMLRYLMPPGTARPIMGERRLGEQPIQESWDVALGTHQRALIELGYEGVSIEQVLEQRLRRAAYGPQATTATVLQAVEDATLYLRSRRLADELGTRALEVLATERTVDGAPEVLRRVRRLLAYYRTSEPVLPAWIESFVKTGYAHYCTLLPTAFTDEDATVRQVAAMLGFLFSMEGLALSLGCDRTQLELAVAQSHPDEPARVALLWSAQLHLGRLSRAELRARCGQLLGNPLVVPAYPRYLSGFLHALEPVPQLADFVVELVSNAFAVLPDPVLLPWLPTLIGTLRAGGAELAPLLIREAGRIFPGRLAALDTWVPPWLAEPAPALAAAPGAAGQQGAALLAAHPATCDALARLLGCDGGWAQAGPAAGGAVLAARHPATATALAALLDG</sequence>
<comment type="caution">
    <text evidence="2">The sequence shown here is derived from an EMBL/GenBank/DDBJ whole genome shotgun (WGS) entry which is preliminary data.</text>
</comment>
<name>A0ABX0ZIT2_9ACTN</name>
<accession>A0ABX0ZIT2</accession>
<gene>
    <name evidence="2" type="ORF">HCN08_10140</name>
</gene>
<feature type="compositionally biased region" description="Acidic residues" evidence="1">
    <location>
        <begin position="178"/>
        <end position="187"/>
    </location>
</feature>
<dbReference type="EMBL" id="JAATEJ010000006">
    <property type="protein sequence ID" value="NJP43759.1"/>
    <property type="molecule type" value="Genomic_DNA"/>
</dbReference>
<protein>
    <submittedName>
        <fullName evidence="2">Uncharacterized protein</fullName>
    </submittedName>
</protein>
<organism evidence="2 3">
    <name type="scientific">Actinacidiphila epipremni</name>
    <dbReference type="NCBI Taxonomy" id="2053013"/>
    <lineage>
        <taxon>Bacteria</taxon>
        <taxon>Bacillati</taxon>
        <taxon>Actinomycetota</taxon>
        <taxon>Actinomycetes</taxon>
        <taxon>Kitasatosporales</taxon>
        <taxon>Streptomycetaceae</taxon>
        <taxon>Actinacidiphila</taxon>
    </lineage>
</organism>
<feature type="region of interest" description="Disordered" evidence="1">
    <location>
        <begin position="373"/>
        <end position="406"/>
    </location>
</feature>
<feature type="compositionally biased region" description="Low complexity" evidence="1">
    <location>
        <begin position="168"/>
        <end position="177"/>
    </location>
</feature>
<keyword evidence="3" id="KW-1185">Reference proteome</keyword>
<proteinExistence type="predicted"/>
<reference evidence="2 3" key="1">
    <citation type="submission" date="2020-03" db="EMBL/GenBank/DDBJ databases">
        <title>WGS of actinomycetes isolated from Thailand.</title>
        <authorList>
            <person name="Thawai C."/>
        </authorList>
    </citation>
    <scope>NUCLEOTIDE SEQUENCE [LARGE SCALE GENOMIC DNA]</scope>
    <source>
        <strain evidence="2 3">PRB2-1</strain>
    </source>
</reference>
<feature type="region of interest" description="Disordered" evidence="1">
    <location>
        <begin position="167"/>
        <end position="187"/>
    </location>
</feature>
<evidence type="ECO:0000313" key="2">
    <source>
        <dbReference type="EMBL" id="NJP43759.1"/>
    </source>
</evidence>
<dbReference type="RefSeq" id="WP_167982634.1">
    <property type="nucleotide sequence ID" value="NZ_JAATEJ010000006.1"/>
</dbReference>
<evidence type="ECO:0000256" key="1">
    <source>
        <dbReference type="SAM" id="MobiDB-lite"/>
    </source>
</evidence>
<dbReference type="Proteomes" id="UP000734511">
    <property type="component" value="Unassembled WGS sequence"/>
</dbReference>
<evidence type="ECO:0000313" key="3">
    <source>
        <dbReference type="Proteomes" id="UP000734511"/>
    </source>
</evidence>
<feature type="compositionally biased region" description="Low complexity" evidence="1">
    <location>
        <begin position="375"/>
        <end position="405"/>
    </location>
</feature>